<comment type="caution">
    <text evidence="2">The sequence shown here is derived from an EMBL/GenBank/DDBJ whole genome shotgun (WGS) entry which is preliminary data.</text>
</comment>
<proteinExistence type="predicted"/>
<feature type="compositionally biased region" description="Low complexity" evidence="1">
    <location>
        <begin position="422"/>
        <end position="432"/>
    </location>
</feature>
<evidence type="ECO:0000313" key="3">
    <source>
        <dbReference type="Proteomes" id="UP000799441"/>
    </source>
</evidence>
<feature type="region of interest" description="Disordered" evidence="1">
    <location>
        <begin position="417"/>
        <end position="489"/>
    </location>
</feature>
<feature type="compositionally biased region" description="Polar residues" evidence="1">
    <location>
        <begin position="475"/>
        <end position="489"/>
    </location>
</feature>
<name>A0A9P4USQ2_9PEZI</name>
<reference evidence="2" key="1">
    <citation type="journal article" date="2020" name="Stud. Mycol.">
        <title>101 Dothideomycetes genomes: a test case for predicting lifestyles and emergence of pathogens.</title>
        <authorList>
            <person name="Haridas S."/>
            <person name="Albert R."/>
            <person name="Binder M."/>
            <person name="Bloem J."/>
            <person name="Labutti K."/>
            <person name="Salamov A."/>
            <person name="Andreopoulos B."/>
            <person name="Baker S."/>
            <person name="Barry K."/>
            <person name="Bills G."/>
            <person name="Bluhm B."/>
            <person name="Cannon C."/>
            <person name="Castanera R."/>
            <person name="Culley D."/>
            <person name="Daum C."/>
            <person name="Ezra D."/>
            <person name="Gonzalez J."/>
            <person name="Henrissat B."/>
            <person name="Kuo A."/>
            <person name="Liang C."/>
            <person name="Lipzen A."/>
            <person name="Lutzoni F."/>
            <person name="Magnuson J."/>
            <person name="Mondo S."/>
            <person name="Nolan M."/>
            <person name="Ohm R."/>
            <person name="Pangilinan J."/>
            <person name="Park H.-J."/>
            <person name="Ramirez L."/>
            <person name="Alfaro M."/>
            <person name="Sun H."/>
            <person name="Tritt A."/>
            <person name="Yoshinaga Y."/>
            <person name="Zwiers L.-H."/>
            <person name="Turgeon B."/>
            <person name="Goodwin S."/>
            <person name="Spatafora J."/>
            <person name="Crous P."/>
            <person name="Grigoriev I."/>
        </authorList>
    </citation>
    <scope>NUCLEOTIDE SEQUENCE</scope>
    <source>
        <strain evidence="2">CBS 116435</strain>
    </source>
</reference>
<accession>A0A9P4USQ2</accession>
<dbReference type="AlphaFoldDB" id="A0A9P4USQ2"/>
<sequence>MVVADWIRFGLGATSLSTAQSSVGSVSSTNGTVDYGELSACVASWASYISFTESDIAVVNRTSTSHLELNTRLTHGAGAVYTTYDGIPVVSGNFTPTKIISTTINVSSTSVSNVETTYHPAQVSASPTCDFAYGCSRLYASYMSSLGLSKNASIPKITPAPANSPGCPAYYYRPFSSCSYWTDPVNTCTVAGQNVQVFYFPLLLTNVTTGKVVYSYAPNITFTSPSIYLSFDWLSATSSLGALESACSSCGYNGCVATAVGGGDGYSVAGTSIGGALITLAPEEASTFIMSYQPAEASSVASVLANGGPAYADVQADLSSRNFSYSYLAQRLDLHKLVNPLPTDYYLNPAGAPGCDGAYPQPKCSTIFEGEYRPILSLPPHVSDLQPAWSTCLPAVFGVYDPPIALTEGSVANLPTIHDHVTPSTTHHTSPPTALPETLPDSSILSPTSRHTTQQIIHSESGVGGSEATTDPPATENSGSDIRPTSQPNSASIAAFHAGTQSFTATCISDQVVFGTHTIAVGGAATSVGGQAVSAASDGVVVGSSTNSWVTTATIAVEPSSDAAITAADASRRPSNQISTSAAVKRSISTSALVSIALLFIINGMCI</sequence>
<dbReference type="EMBL" id="MU003777">
    <property type="protein sequence ID" value="KAF2723330.1"/>
    <property type="molecule type" value="Genomic_DNA"/>
</dbReference>
<evidence type="ECO:0000256" key="1">
    <source>
        <dbReference type="SAM" id="MobiDB-lite"/>
    </source>
</evidence>
<keyword evidence="3" id="KW-1185">Reference proteome</keyword>
<protein>
    <submittedName>
        <fullName evidence="2">Uncharacterized protein</fullName>
    </submittedName>
</protein>
<feature type="compositionally biased region" description="Polar residues" evidence="1">
    <location>
        <begin position="440"/>
        <end position="458"/>
    </location>
</feature>
<evidence type="ECO:0000313" key="2">
    <source>
        <dbReference type="EMBL" id="KAF2723330.1"/>
    </source>
</evidence>
<organism evidence="2 3">
    <name type="scientific">Polychaeton citri CBS 116435</name>
    <dbReference type="NCBI Taxonomy" id="1314669"/>
    <lineage>
        <taxon>Eukaryota</taxon>
        <taxon>Fungi</taxon>
        <taxon>Dikarya</taxon>
        <taxon>Ascomycota</taxon>
        <taxon>Pezizomycotina</taxon>
        <taxon>Dothideomycetes</taxon>
        <taxon>Dothideomycetidae</taxon>
        <taxon>Capnodiales</taxon>
        <taxon>Capnodiaceae</taxon>
        <taxon>Polychaeton</taxon>
    </lineage>
</organism>
<gene>
    <name evidence="2" type="ORF">K431DRAFT_283135</name>
</gene>
<dbReference type="OrthoDB" id="3944128at2759"/>
<dbReference type="Proteomes" id="UP000799441">
    <property type="component" value="Unassembled WGS sequence"/>
</dbReference>